<organism evidence="4 5">
    <name type="scientific">Didymella heteroderae</name>
    <dbReference type="NCBI Taxonomy" id="1769908"/>
    <lineage>
        <taxon>Eukaryota</taxon>
        <taxon>Fungi</taxon>
        <taxon>Dikarya</taxon>
        <taxon>Ascomycota</taxon>
        <taxon>Pezizomycotina</taxon>
        <taxon>Dothideomycetes</taxon>
        <taxon>Pleosporomycetidae</taxon>
        <taxon>Pleosporales</taxon>
        <taxon>Pleosporineae</taxon>
        <taxon>Didymellaceae</taxon>
        <taxon>Didymella</taxon>
    </lineage>
</organism>
<feature type="signal peptide" evidence="3">
    <location>
        <begin position="1"/>
        <end position="19"/>
    </location>
</feature>
<keyword evidence="5" id="KW-1185">Reference proteome</keyword>
<reference evidence="4" key="1">
    <citation type="submission" date="2019-04" db="EMBL/GenBank/DDBJ databases">
        <title>Sequencing of skin fungus with MAO and IRED activity.</title>
        <authorList>
            <person name="Marsaioli A.J."/>
            <person name="Bonatto J.M.C."/>
            <person name="Reis Junior O."/>
        </authorList>
    </citation>
    <scope>NUCLEOTIDE SEQUENCE</scope>
    <source>
        <strain evidence="4">28M1</strain>
    </source>
</reference>
<sequence>MKRLSSVLGLALTAQGARSIAFSGPASTVAIAELATIGTSPKPTLAPSNEELKRRQTNINPETCGWVDGIYSLAVTCPDSRTCMLYTAGAGMAGCCDGTNTQDCGWATSCVDAAAYWASSCGSSCLLNTLIRKCTQTTAPHCVTFSYPSDNILYYGCDADSDSLISSVLQHATDDVGGTTSMALPTITANPVITDSNAGTTYRKTKKIAVGLIVGIVVVALFVIFCIAIGILFFLKKKRKQRQIAASAQAMAAVQATRPEPQCPPPQHTYQYPQQQQPPAQSQSYQPSLFRPSIDPPTTTSSYFPPGVHEDKPGAQTTVHEYAVTPVSPPISPPISSPSTPAPVYAQPHGVPPPMPVVNQYHTSVDAHEVDAVSVPHAPNQTGPVHEIGAGK</sequence>
<feature type="compositionally biased region" description="Low complexity" evidence="1">
    <location>
        <begin position="268"/>
        <end position="288"/>
    </location>
</feature>
<keyword evidence="2" id="KW-0812">Transmembrane</keyword>
<feature type="chain" id="PRO_5040500589" evidence="3">
    <location>
        <begin position="20"/>
        <end position="392"/>
    </location>
</feature>
<evidence type="ECO:0000256" key="2">
    <source>
        <dbReference type="SAM" id="Phobius"/>
    </source>
</evidence>
<feature type="transmembrane region" description="Helical" evidence="2">
    <location>
        <begin position="208"/>
        <end position="235"/>
    </location>
</feature>
<keyword evidence="3" id="KW-0732">Signal</keyword>
<name>A0A9P4WFG0_9PLEO</name>
<dbReference type="EMBL" id="SWKV01000268">
    <property type="protein sequence ID" value="KAF3029161.1"/>
    <property type="molecule type" value="Genomic_DNA"/>
</dbReference>
<dbReference type="Proteomes" id="UP000758155">
    <property type="component" value="Unassembled WGS sequence"/>
</dbReference>
<gene>
    <name evidence="4" type="ORF">E8E12_000386</name>
</gene>
<evidence type="ECO:0000313" key="5">
    <source>
        <dbReference type="Proteomes" id="UP000758155"/>
    </source>
</evidence>
<evidence type="ECO:0000256" key="3">
    <source>
        <dbReference type="SAM" id="SignalP"/>
    </source>
</evidence>
<comment type="caution">
    <text evidence="4">The sequence shown here is derived from an EMBL/GenBank/DDBJ whole genome shotgun (WGS) entry which is preliminary data.</text>
</comment>
<evidence type="ECO:0000256" key="1">
    <source>
        <dbReference type="SAM" id="MobiDB-lite"/>
    </source>
</evidence>
<dbReference type="AlphaFoldDB" id="A0A9P4WFG0"/>
<proteinExistence type="predicted"/>
<dbReference type="OrthoDB" id="5347452at2759"/>
<feature type="region of interest" description="Disordered" evidence="1">
    <location>
        <begin position="256"/>
        <end position="314"/>
    </location>
</feature>
<protein>
    <submittedName>
        <fullName evidence="4">Uncharacterized protein</fullName>
    </submittedName>
</protein>
<evidence type="ECO:0000313" key="4">
    <source>
        <dbReference type="EMBL" id="KAF3029161.1"/>
    </source>
</evidence>
<accession>A0A9P4WFG0</accession>
<keyword evidence="2" id="KW-0472">Membrane</keyword>
<keyword evidence="2" id="KW-1133">Transmembrane helix</keyword>